<gene>
    <name evidence="3" type="ORF">LMF89_22770</name>
</gene>
<dbReference type="Proteomes" id="UP001165492">
    <property type="component" value="Unassembled WGS sequence"/>
</dbReference>
<protein>
    <submittedName>
        <fullName evidence="3">TfoX/Sxy family protein</fullName>
    </submittedName>
</protein>
<dbReference type="Pfam" id="PF04994">
    <property type="entry name" value="TfoX_C"/>
    <property type="match status" value="1"/>
</dbReference>
<keyword evidence="4" id="KW-1185">Reference proteome</keyword>
<dbReference type="RefSeq" id="WP_229537050.1">
    <property type="nucleotide sequence ID" value="NZ_JAJHJB010000051.1"/>
</dbReference>
<proteinExistence type="predicted"/>
<dbReference type="PANTHER" id="PTHR36121:SF1">
    <property type="entry name" value="PROTEIN SXY"/>
    <property type="match status" value="1"/>
</dbReference>
<evidence type="ECO:0000313" key="3">
    <source>
        <dbReference type="EMBL" id="MCC5468164.1"/>
    </source>
</evidence>
<evidence type="ECO:0000313" key="4">
    <source>
        <dbReference type="Proteomes" id="UP001165492"/>
    </source>
</evidence>
<name>A0ABS8I062_9FIRM</name>
<evidence type="ECO:0000256" key="1">
    <source>
        <dbReference type="SAM" id="MobiDB-lite"/>
    </source>
</evidence>
<dbReference type="InterPro" id="IPR007077">
    <property type="entry name" value="TfoX_C"/>
</dbReference>
<sequence>MSIRNNNSSQTIDVRVKESSPDSSAVNLSLEVNMMGILSDLPNIGEIVEKQLNDVGITTYEQLKECGSKQAWLKVRAIDPSACIHRLYALEGAILGVKKNQLPIETKAELKNFFNAFSK</sequence>
<evidence type="ECO:0000259" key="2">
    <source>
        <dbReference type="Pfam" id="PF04994"/>
    </source>
</evidence>
<feature type="compositionally biased region" description="Polar residues" evidence="1">
    <location>
        <begin position="1"/>
        <end position="12"/>
    </location>
</feature>
<dbReference type="Gene3D" id="1.10.150.20">
    <property type="entry name" value="5' to 3' exonuclease, C-terminal subdomain"/>
    <property type="match status" value="1"/>
</dbReference>
<reference evidence="3" key="1">
    <citation type="submission" date="2021-11" db="EMBL/GenBank/DDBJ databases">
        <title>Description of a new species Pelosinus isolated from the bottom sediments of Lake Baikal.</title>
        <authorList>
            <person name="Zakharyuk A."/>
        </authorList>
    </citation>
    <scope>NUCLEOTIDE SEQUENCE</scope>
    <source>
        <strain evidence="3">Bkl1</strain>
    </source>
</reference>
<dbReference type="PANTHER" id="PTHR36121">
    <property type="entry name" value="PROTEIN SXY"/>
    <property type="match status" value="1"/>
</dbReference>
<dbReference type="EMBL" id="JAJHJB010000051">
    <property type="protein sequence ID" value="MCC5468164.1"/>
    <property type="molecule type" value="Genomic_DNA"/>
</dbReference>
<feature type="domain" description="TfoX C-terminal" evidence="2">
    <location>
        <begin position="37"/>
        <end position="112"/>
    </location>
</feature>
<dbReference type="InterPro" id="IPR047525">
    <property type="entry name" value="TfoX-like"/>
</dbReference>
<organism evidence="3 4">
    <name type="scientific">Pelosinus baikalensis</name>
    <dbReference type="NCBI Taxonomy" id="2892015"/>
    <lineage>
        <taxon>Bacteria</taxon>
        <taxon>Bacillati</taxon>
        <taxon>Bacillota</taxon>
        <taxon>Negativicutes</taxon>
        <taxon>Selenomonadales</taxon>
        <taxon>Sporomusaceae</taxon>
        <taxon>Pelosinus</taxon>
    </lineage>
</organism>
<feature type="region of interest" description="Disordered" evidence="1">
    <location>
        <begin position="1"/>
        <end position="21"/>
    </location>
</feature>
<accession>A0ABS8I062</accession>
<comment type="caution">
    <text evidence="3">The sequence shown here is derived from an EMBL/GenBank/DDBJ whole genome shotgun (WGS) entry which is preliminary data.</text>
</comment>